<organism evidence="2 3">
    <name type="scientific">Pseudobutyrivibrio ruminis</name>
    <dbReference type="NCBI Taxonomy" id="46206"/>
    <lineage>
        <taxon>Bacteria</taxon>
        <taxon>Bacillati</taxon>
        <taxon>Bacillota</taxon>
        <taxon>Clostridia</taxon>
        <taxon>Lachnospirales</taxon>
        <taxon>Lachnospiraceae</taxon>
        <taxon>Pseudobutyrivibrio</taxon>
    </lineage>
</organism>
<feature type="region of interest" description="Disordered" evidence="1">
    <location>
        <begin position="289"/>
        <end position="310"/>
    </location>
</feature>
<comment type="caution">
    <text evidence="2">The sequence shown here is derived from an EMBL/GenBank/DDBJ whole genome shotgun (WGS) entry which is preliminary data.</text>
</comment>
<dbReference type="AlphaFoldDB" id="A0A2G3DZX2"/>
<sequence>MPFAVQTSYSQTYQYGRYNSKPGYTDTAFDTEFMGKATSRTTSSSDGKNIGIMTIGSRGFIAEYADSSTEQDPIIKVGDYEVRVNDVDPKNATEIEMFALTSYMDDKGLTGNTGMKTFNKMRAYSSQAEYNGFCNGIADPLTAWSQNRDWTAILQNAKETYLAMPQAYEHGLKCQNIIDSLESWSGFRTYFSNSTSKTVDLSDAIKMFEDAHKISAQELKEEKDWRDMTAEEWDKMLEGVDKYIDAFKERLHEMKEMQDEAAQKAVMEADPEMRTIAASSAALAVAPGFDSGASSETEESGEVSAEDGVDHEKNWTKKLKTDDQTVLMTAKEAQKMESNALSKYQEVQLVGTTSVGVSYTSAATECASVDEDDKKEKVWTITCIGADGVSSKKCQNGKVLSSWELKYESPEDVKRVDDLIVSFKNDENLRFAGIKDFWTKFLGGNISKDDLTFTGDAWDWIR</sequence>
<evidence type="ECO:0000256" key="1">
    <source>
        <dbReference type="SAM" id="MobiDB-lite"/>
    </source>
</evidence>
<accession>A0A2G3DZX2</accession>
<dbReference type="Proteomes" id="UP000225889">
    <property type="component" value="Unassembled WGS sequence"/>
</dbReference>
<proteinExistence type="predicted"/>
<protein>
    <submittedName>
        <fullName evidence="2">Uncharacterized protein</fullName>
    </submittedName>
</protein>
<evidence type="ECO:0000313" key="2">
    <source>
        <dbReference type="EMBL" id="PHU36544.1"/>
    </source>
</evidence>
<dbReference type="EMBL" id="PDYF01000002">
    <property type="protein sequence ID" value="PHU36544.1"/>
    <property type="molecule type" value="Genomic_DNA"/>
</dbReference>
<gene>
    <name evidence="2" type="ORF">CSX01_00280</name>
</gene>
<name>A0A2G3DZX2_9FIRM</name>
<reference evidence="2 3" key="1">
    <citation type="submission" date="2017-10" db="EMBL/GenBank/DDBJ databases">
        <title>Resolving the taxonomy of Roseburia spp., Eubacterium rectale and Agathobacter spp. through phylogenomic analysis.</title>
        <authorList>
            <person name="Sheridan P.O."/>
            <person name="Walker A.W."/>
            <person name="Duncan S.H."/>
            <person name="Scott K.P."/>
            <person name="Toole P.W.O."/>
            <person name="Luis P."/>
            <person name="Flint H.J."/>
        </authorList>
    </citation>
    <scope>NUCLEOTIDE SEQUENCE [LARGE SCALE GENOMIC DNA]</scope>
    <source>
        <strain evidence="2 3">JK626</strain>
    </source>
</reference>
<evidence type="ECO:0000313" key="3">
    <source>
        <dbReference type="Proteomes" id="UP000225889"/>
    </source>
</evidence>
<reference evidence="2 3" key="2">
    <citation type="submission" date="2017-10" db="EMBL/GenBank/DDBJ databases">
        <authorList>
            <person name="Banno H."/>
            <person name="Chua N.-H."/>
        </authorList>
    </citation>
    <scope>NUCLEOTIDE SEQUENCE [LARGE SCALE GENOMIC DNA]</scope>
    <source>
        <strain evidence="2 3">JK626</strain>
    </source>
</reference>
<feature type="compositionally biased region" description="Acidic residues" evidence="1">
    <location>
        <begin position="296"/>
        <end position="307"/>
    </location>
</feature>